<feature type="transmembrane region" description="Helical" evidence="1">
    <location>
        <begin position="66"/>
        <end position="84"/>
    </location>
</feature>
<evidence type="ECO:0000313" key="3">
    <source>
        <dbReference type="Proteomes" id="UP000196320"/>
    </source>
</evidence>
<dbReference type="AlphaFoldDB" id="A0A1R4KBZ3"/>
<evidence type="ECO:0000256" key="1">
    <source>
        <dbReference type="SAM" id="Phobius"/>
    </source>
</evidence>
<keyword evidence="1" id="KW-1133">Transmembrane helix</keyword>
<organism evidence="2 3">
    <name type="scientific">Microbacterium esteraromaticum</name>
    <dbReference type="NCBI Taxonomy" id="57043"/>
    <lineage>
        <taxon>Bacteria</taxon>
        <taxon>Bacillati</taxon>
        <taxon>Actinomycetota</taxon>
        <taxon>Actinomycetes</taxon>
        <taxon>Micrococcales</taxon>
        <taxon>Microbacteriaceae</taxon>
        <taxon>Microbacterium</taxon>
    </lineage>
</organism>
<dbReference type="OrthoDB" id="4774131at2"/>
<protein>
    <recommendedName>
        <fullName evidence="4">Sulfate permease</fullName>
    </recommendedName>
</protein>
<evidence type="ECO:0000313" key="2">
    <source>
        <dbReference type="EMBL" id="SJN41758.1"/>
    </source>
</evidence>
<keyword evidence="3" id="KW-1185">Reference proteome</keyword>
<gene>
    <name evidence="2" type="ORF">FM104_11620</name>
</gene>
<dbReference type="Proteomes" id="UP000196320">
    <property type="component" value="Unassembled WGS sequence"/>
</dbReference>
<name>A0A1R4KBZ3_9MICO</name>
<dbReference type="RefSeq" id="WP_087132394.1">
    <property type="nucleotide sequence ID" value="NZ_FUKO01000029.1"/>
</dbReference>
<accession>A0A1R4KBZ3</accession>
<keyword evidence="1" id="KW-0472">Membrane</keyword>
<evidence type="ECO:0008006" key="4">
    <source>
        <dbReference type="Google" id="ProtNLM"/>
    </source>
</evidence>
<reference evidence="2 3" key="1">
    <citation type="submission" date="2017-02" db="EMBL/GenBank/DDBJ databases">
        <authorList>
            <person name="Peterson S.W."/>
        </authorList>
    </citation>
    <scope>NUCLEOTIDE SEQUENCE [LARGE SCALE GENOMIC DNA]</scope>
    <source>
        <strain evidence="2 3">B Mb 05.01</strain>
    </source>
</reference>
<proteinExistence type="predicted"/>
<sequence length="135" mass="15319">MLIYLLLVLSVRVRNFMRVWMPTNIFLDYLRTRRGGKRDGTALLVGASYLALAIGCARAVELGWPGWLYLAFWLFLWNASKFLLFPPIEAGRRRVHRLRAVRARLSQRLAAPDGASAQDLTPQQQTGVDYVGTGR</sequence>
<dbReference type="EMBL" id="FUKO01000029">
    <property type="protein sequence ID" value="SJN41758.1"/>
    <property type="molecule type" value="Genomic_DNA"/>
</dbReference>
<keyword evidence="1" id="KW-0812">Transmembrane</keyword>
<feature type="transmembrane region" description="Helical" evidence="1">
    <location>
        <begin position="41"/>
        <end position="60"/>
    </location>
</feature>